<feature type="domain" description="Reverse transcriptase Ty1/copia-type" evidence="1">
    <location>
        <begin position="16"/>
        <end position="149"/>
    </location>
</feature>
<reference evidence="2" key="1">
    <citation type="journal article" date="2011" name="PLoS Biol.">
        <title>Gene gain and loss during evolution of obligate parasitism in the white rust pathogen of Arabidopsis thaliana.</title>
        <authorList>
            <person name="Kemen E."/>
            <person name="Gardiner A."/>
            <person name="Schultz-Larsen T."/>
            <person name="Kemen A.C."/>
            <person name="Balmuth A.L."/>
            <person name="Robert-Seilaniantz A."/>
            <person name="Bailey K."/>
            <person name="Holub E."/>
            <person name="Studholme D.J."/>
            <person name="Maclean D."/>
            <person name="Jones J.D."/>
        </authorList>
    </citation>
    <scope>NUCLEOTIDE SEQUENCE</scope>
</reference>
<dbReference type="PANTHER" id="PTHR11439">
    <property type="entry name" value="GAG-POL-RELATED RETROTRANSPOSON"/>
    <property type="match status" value="1"/>
</dbReference>
<dbReference type="AlphaFoldDB" id="F0WQQ6"/>
<evidence type="ECO:0000313" key="2">
    <source>
        <dbReference type="EMBL" id="CCA23665.1"/>
    </source>
</evidence>
<dbReference type="EMBL" id="FR824247">
    <property type="protein sequence ID" value="CCA23665.1"/>
    <property type="molecule type" value="Genomic_DNA"/>
</dbReference>
<proteinExistence type="predicted"/>
<dbReference type="PANTHER" id="PTHR11439:SF440">
    <property type="entry name" value="INTEGRASE CATALYTIC DOMAIN-CONTAINING PROTEIN"/>
    <property type="match status" value="1"/>
</dbReference>
<dbReference type="InterPro" id="IPR013103">
    <property type="entry name" value="RVT_2"/>
</dbReference>
<dbReference type="HOGENOM" id="CLU_001650_21_0_1"/>
<protein>
    <submittedName>
        <fullName evidence="2">Uncharacterized protein AlNc14C202G8716</fullName>
    </submittedName>
    <submittedName>
        <fullName evidence="3">Uncharacterized protein AlNc14C291G10232</fullName>
    </submittedName>
</protein>
<dbReference type="Pfam" id="PF07727">
    <property type="entry name" value="RVT_2"/>
    <property type="match status" value="1"/>
</dbReference>
<sequence length="310" mass="34559">MKIREKELQRFGVQHSGQMVLRLRRSLYGLKQAKLLWGQLLHSKLLRASFIQCVTDSWLYYKGYKGGKNVVGVYVDDLLATGTSHGRVNEIFVISASLEIKDMGVVIKFLGMRITHSPATIYEIDESAMIDDLLSKFGLQDAHSVTPPIGLDHEKDTREVDPLLPIENVFGEASLKDFQSRCTRSDIAYAVHRASRRAHAPTTSDLQLSKRIARYSKGTKDVKVQLIPRNAQHNNTVQLTSASDAEFAGDKVSRKSVSGAIFRWEGMIVGWTCSKQASVSLSTREAEFTSASLAGQELLGLRELLTELTF</sequence>
<name>F0WQQ6_9STRA</name>
<evidence type="ECO:0000259" key="1">
    <source>
        <dbReference type="Pfam" id="PF07727"/>
    </source>
</evidence>
<accession>F0WQQ6</accession>
<organism evidence="2">
    <name type="scientific">Albugo laibachii Nc14</name>
    <dbReference type="NCBI Taxonomy" id="890382"/>
    <lineage>
        <taxon>Eukaryota</taxon>
        <taxon>Sar</taxon>
        <taxon>Stramenopiles</taxon>
        <taxon>Oomycota</taxon>
        <taxon>Peronosporomycetes</taxon>
        <taxon>Albuginales</taxon>
        <taxon>Albuginaceae</taxon>
        <taxon>Albugo</taxon>
    </lineage>
</organism>
<reference evidence="2" key="2">
    <citation type="submission" date="2011-02" db="EMBL/GenBank/DDBJ databases">
        <authorList>
            <person name="MacLean D."/>
        </authorList>
    </citation>
    <scope>NUCLEOTIDE SEQUENCE</scope>
</reference>
<dbReference type="CDD" id="cd09272">
    <property type="entry name" value="RNase_HI_RT_Ty1"/>
    <property type="match status" value="1"/>
</dbReference>
<evidence type="ECO:0000313" key="3">
    <source>
        <dbReference type="EMBL" id="CCA25326.1"/>
    </source>
</evidence>
<gene>
    <name evidence="2" type="primary">AlNc14C202G8716</name>
    <name evidence="3" type="synonym">AlNc14C291G10232</name>
    <name evidence="2" type="ORF">ALNC14_098090</name>
    <name evidence="3" type="ORF">ALNC14_114700</name>
</gene>
<dbReference type="EMBL" id="FR824336">
    <property type="protein sequence ID" value="CCA25326.1"/>
    <property type="molecule type" value="Genomic_DNA"/>
</dbReference>